<protein>
    <submittedName>
        <fullName evidence="1">Uncharacterized protein</fullName>
    </submittedName>
</protein>
<dbReference type="RefSeq" id="WP_283346572.1">
    <property type="nucleotide sequence ID" value="NZ_JASHIF010000027.1"/>
</dbReference>
<comment type="caution">
    <text evidence="1">The sequence shown here is derived from an EMBL/GenBank/DDBJ whole genome shotgun (WGS) entry which is preliminary data.</text>
</comment>
<evidence type="ECO:0000313" key="1">
    <source>
        <dbReference type="EMBL" id="MDI9862304.1"/>
    </source>
</evidence>
<dbReference type="EMBL" id="JASHIF010000027">
    <property type="protein sequence ID" value="MDI9862304.1"/>
    <property type="molecule type" value="Genomic_DNA"/>
</dbReference>
<dbReference type="Proteomes" id="UP001236507">
    <property type="component" value="Unassembled WGS sequence"/>
</dbReference>
<reference evidence="1 2" key="1">
    <citation type="submission" date="2023-05" db="EMBL/GenBank/DDBJ databases">
        <title>Novel species of genus Flectobacillus isolated from stream in China.</title>
        <authorList>
            <person name="Lu H."/>
        </authorList>
    </citation>
    <scope>NUCLEOTIDE SEQUENCE [LARGE SCALE GENOMIC DNA]</scope>
    <source>
        <strain evidence="1 2">KCTC 42575</strain>
    </source>
</reference>
<accession>A0ABT6YFE5</accession>
<keyword evidence="2" id="KW-1185">Reference proteome</keyword>
<evidence type="ECO:0000313" key="2">
    <source>
        <dbReference type="Proteomes" id="UP001236507"/>
    </source>
</evidence>
<proteinExistence type="predicted"/>
<name>A0ABT6YFE5_9BACT</name>
<organism evidence="1 2">
    <name type="scientific">Flectobacillus roseus</name>
    <dbReference type="NCBI Taxonomy" id="502259"/>
    <lineage>
        <taxon>Bacteria</taxon>
        <taxon>Pseudomonadati</taxon>
        <taxon>Bacteroidota</taxon>
        <taxon>Cytophagia</taxon>
        <taxon>Cytophagales</taxon>
        <taxon>Flectobacillaceae</taxon>
        <taxon>Flectobacillus</taxon>
    </lineage>
</organism>
<sequence length="236" mass="28020">MINLLAGRTQTPQAPNSSYHIMSILSSNNKIEFYKFLNGDISVEDLENFIYSQPDLEQQLDSEAYLDLIEFNFKDKYNKVKLPEFIKTSIIEEGQFETWKLQRALNAFLTQPDKIDLNLNRIYHLYCGVYQGNRKRRYAYKFLGNLGLNYLYWTDEGYLKTFYGENWKTEYEKFSNDFGFYHKQLKNFASEILSAIDSKEIEILNDGTYRISNVLRNKLETDEIYQLQHPNEKYSS</sequence>
<gene>
    <name evidence="1" type="ORF">QM524_23980</name>
</gene>